<gene>
    <name evidence="2" type="ORF">OXH18_19495</name>
</gene>
<dbReference type="EMBL" id="CP113797">
    <property type="protein sequence ID" value="WAL59336.1"/>
    <property type="molecule type" value="Genomic_DNA"/>
</dbReference>
<name>A0A9E8ZIW6_9CYAN</name>
<feature type="compositionally biased region" description="Polar residues" evidence="1">
    <location>
        <begin position="84"/>
        <end position="95"/>
    </location>
</feature>
<evidence type="ECO:0000313" key="3">
    <source>
        <dbReference type="Proteomes" id="UP001163152"/>
    </source>
</evidence>
<reference evidence="2" key="1">
    <citation type="submission" date="2022-12" db="EMBL/GenBank/DDBJ databases">
        <title>Polyphasic identification of a Novel Hot-Spring Cyanobacterium Ocullathermofonsia sinensis gen nov. sp. nov. and Genomic Insights on its Adaptations to the Thermal Habitat.</title>
        <authorList>
            <person name="Daroch M."/>
            <person name="Tang J."/>
            <person name="Jiang Y."/>
        </authorList>
    </citation>
    <scope>NUCLEOTIDE SEQUENCE</scope>
    <source>
        <strain evidence="2">PKUAC-SCTA174</strain>
    </source>
</reference>
<accession>A0A9E8ZIW6</accession>
<dbReference type="KEGG" id="tsin:OXH18_19495"/>
<protein>
    <submittedName>
        <fullName evidence="2">Uncharacterized protein</fullName>
    </submittedName>
</protein>
<dbReference type="Proteomes" id="UP001163152">
    <property type="component" value="Chromosome"/>
</dbReference>
<feature type="region of interest" description="Disordered" evidence="1">
    <location>
        <begin position="73"/>
        <end position="95"/>
    </location>
</feature>
<keyword evidence="3" id="KW-1185">Reference proteome</keyword>
<sequence>MRRFSIMPYRDSLKRWVVVRFVSATDRVPVARFVKFSDAEGHAHTLNRQHPADRYLVMFDPKGLPDVNALAPELSDLPPPPDFTESSTWHSLEAL</sequence>
<dbReference type="AlphaFoldDB" id="A0A9E8ZIW6"/>
<organism evidence="2 3">
    <name type="scientific">Thermocoleostomius sinensis A174</name>
    <dbReference type="NCBI Taxonomy" id="2016057"/>
    <lineage>
        <taxon>Bacteria</taxon>
        <taxon>Bacillati</taxon>
        <taxon>Cyanobacteriota</taxon>
        <taxon>Cyanophyceae</taxon>
        <taxon>Oculatellales</taxon>
        <taxon>Oculatellaceae</taxon>
        <taxon>Thermocoleostomius</taxon>
    </lineage>
</organism>
<evidence type="ECO:0000313" key="2">
    <source>
        <dbReference type="EMBL" id="WAL59336.1"/>
    </source>
</evidence>
<proteinExistence type="predicted"/>
<dbReference type="RefSeq" id="WP_268609132.1">
    <property type="nucleotide sequence ID" value="NZ_CP113797.1"/>
</dbReference>
<evidence type="ECO:0000256" key="1">
    <source>
        <dbReference type="SAM" id="MobiDB-lite"/>
    </source>
</evidence>